<dbReference type="GO" id="GO:0022857">
    <property type="term" value="F:transmembrane transporter activity"/>
    <property type="evidence" value="ECO:0007669"/>
    <property type="project" value="InterPro"/>
</dbReference>
<feature type="transmembrane region" description="Helical" evidence="5">
    <location>
        <begin position="475"/>
        <end position="494"/>
    </location>
</feature>
<reference evidence="7 8" key="1">
    <citation type="journal article" date="2013" name="PLoS Genet.">
        <title>The genome and development-dependent transcriptomes of Pyronema confluens: a window into fungal evolution.</title>
        <authorList>
            <person name="Traeger S."/>
            <person name="Altegoer F."/>
            <person name="Freitag M."/>
            <person name="Gabaldon T."/>
            <person name="Kempken F."/>
            <person name="Kumar A."/>
            <person name="Marcet-Houben M."/>
            <person name="Poggeler S."/>
            <person name="Stajich J.E."/>
            <person name="Nowrousian M."/>
        </authorList>
    </citation>
    <scope>NUCLEOTIDE SEQUENCE [LARGE SCALE GENOMIC DNA]</scope>
    <source>
        <strain evidence="8">CBS 100304</strain>
        <tissue evidence="7">Vegetative mycelium</tissue>
    </source>
</reference>
<comment type="subcellular location">
    <subcellularLocation>
        <location evidence="1">Membrane</location>
        <topology evidence="1">Multi-pass membrane protein</topology>
    </subcellularLocation>
</comment>
<accession>U4LF79</accession>
<dbReference type="Pfam" id="PF07690">
    <property type="entry name" value="MFS_1"/>
    <property type="match status" value="1"/>
</dbReference>
<proteinExistence type="predicted"/>
<dbReference type="Gene3D" id="1.20.1720.10">
    <property type="entry name" value="Multidrug resistance protein D"/>
    <property type="match status" value="1"/>
</dbReference>
<dbReference type="OrthoDB" id="2428527at2759"/>
<dbReference type="Proteomes" id="UP000018144">
    <property type="component" value="Unassembled WGS sequence"/>
</dbReference>
<dbReference type="PROSITE" id="PS50850">
    <property type="entry name" value="MFS"/>
    <property type="match status" value="1"/>
</dbReference>
<dbReference type="eggNOG" id="KOG0254">
    <property type="taxonomic scope" value="Eukaryota"/>
</dbReference>
<dbReference type="PANTHER" id="PTHR42718">
    <property type="entry name" value="MAJOR FACILITATOR SUPERFAMILY MULTIDRUG TRANSPORTER MFSC"/>
    <property type="match status" value="1"/>
</dbReference>
<feature type="transmembrane region" description="Helical" evidence="5">
    <location>
        <begin position="514"/>
        <end position="533"/>
    </location>
</feature>
<dbReference type="Gene3D" id="1.20.1250.20">
    <property type="entry name" value="MFS general substrate transporter like domains"/>
    <property type="match status" value="1"/>
</dbReference>
<feature type="transmembrane region" description="Helical" evidence="5">
    <location>
        <begin position="350"/>
        <end position="367"/>
    </location>
</feature>
<feature type="transmembrane region" description="Helical" evidence="5">
    <location>
        <begin position="387"/>
        <end position="406"/>
    </location>
</feature>
<dbReference type="GO" id="GO:0016020">
    <property type="term" value="C:membrane"/>
    <property type="evidence" value="ECO:0007669"/>
    <property type="project" value="UniProtKB-SubCell"/>
</dbReference>
<dbReference type="STRING" id="1076935.U4LF79"/>
<feature type="transmembrane region" description="Helical" evidence="5">
    <location>
        <begin position="278"/>
        <end position="299"/>
    </location>
</feature>
<dbReference type="PANTHER" id="PTHR42718:SF1">
    <property type="entry name" value="LOW AFFINITY AMMONIUM TRANSPORTER"/>
    <property type="match status" value="1"/>
</dbReference>
<gene>
    <name evidence="7" type="ORF">PCON_13194</name>
</gene>
<keyword evidence="3 5" id="KW-1133">Transmembrane helix</keyword>
<sequence>MTFKVLKQCESPMSGDFSEIGMEHSLTADRDTEKQHHQPFDHSRATTINSKFDNLDNHDADIEMPPSTNPPSIFHNIWHEILFIIVVTSAQLITQANLGNTIFPQFSIASGLGVLDQPIKQSWFVASYSCTVGTFVLITGRLGDLYGRRNLFLLGYALLAILNIGIGFARNHILYDVLRALSGIGPSIMMPNAAALLGGAWQGEDQRSRRMKMVAFCTFGAIAPGGYILGGAWGAGIIHAGAHWGWVYWSMAIVCAGLTVAAWWLVPDNEVTNGRGSGGFDWWGSLAGVCGLVMVFIALNGAPDFGWKGPISPTLLILGILNLIAFCYIETKVSHPLLPMEIFRSSTFSAVAISLVGGWSSFGVFQYYQPHFLIQLRGISPLHASLQMLPCALIGIVAAILAVFLLPRVPGYTIFGFSMLCFFLGQLLLIFTPVDQSYWQMTFPICLIICFGPDLSFACASLIASDKLKPEQQGVAGSFINTIVNYSIALGLAVVGNVEAATAHGDVEKGYRSAFYTGTGLAALGIIFTAIFWRGMSGAHKGGE</sequence>
<dbReference type="InterPro" id="IPR011701">
    <property type="entry name" value="MFS"/>
</dbReference>
<feature type="transmembrane region" description="Helical" evidence="5">
    <location>
        <begin position="246"/>
        <end position="266"/>
    </location>
</feature>
<keyword evidence="8" id="KW-1185">Reference proteome</keyword>
<feature type="transmembrane region" description="Helical" evidence="5">
    <location>
        <begin position="413"/>
        <end position="432"/>
    </location>
</feature>
<feature type="domain" description="Major facilitator superfamily (MFS) profile" evidence="6">
    <location>
        <begin position="83"/>
        <end position="537"/>
    </location>
</feature>
<dbReference type="OMA" id="LCMSIAP"/>
<keyword evidence="2 5" id="KW-0812">Transmembrane</keyword>
<feature type="transmembrane region" description="Helical" evidence="5">
    <location>
        <begin position="151"/>
        <end position="169"/>
    </location>
</feature>
<feature type="transmembrane region" description="Helical" evidence="5">
    <location>
        <begin position="181"/>
        <end position="201"/>
    </location>
</feature>
<feature type="transmembrane region" description="Helical" evidence="5">
    <location>
        <begin position="438"/>
        <end position="463"/>
    </location>
</feature>
<evidence type="ECO:0000256" key="3">
    <source>
        <dbReference type="ARBA" id="ARBA00022989"/>
    </source>
</evidence>
<protein>
    <submittedName>
        <fullName evidence="7">Similar to Uncharacterized MFS-type transporter C1683.03c acc. no. Q9P6J7</fullName>
    </submittedName>
</protein>
<dbReference type="SUPFAM" id="SSF103473">
    <property type="entry name" value="MFS general substrate transporter"/>
    <property type="match status" value="1"/>
</dbReference>
<feature type="transmembrane region" description="Helical" evidence="5">
    <location>
        <begin position="213"/>
        <end position="240"/>
    </location>
</feature>
<dbReference type="EMBL" id="HF935853">
    <property type="protein sequence ID" value="CCX13601.1"/>
    <property type="molecule type" value="Genomic_DNA"/>
</dbReference>
<keyword evidence="4 5" id="KW-0472">Membrane</keyword>
<evidence type="ECO:0000313" key="8">
    <source>
        <dbReference type="Proteomes" id="UP000018144"/>
    </source>
</evidence>
<evidence type="ECO:0000256" key="2">
    <source>
        <dbReference type="ARBA" id="ARBA00022692"/>
    </source>
</evidence>
<feature type="transmembrane region" description="Helical" evidence="5">
    <location>
        <begin position="123"/>
        <end position="139"/>
    </location>
</feature>
<dbReference type="InterPro" id="IPR020846">
    <property type="entry name" value="MFS_dom"/>
</dbReference>
<feature type="transmembrane region" description="Helical" evidence="5">
    <location>
        <begin position="311"/>
        <end position="329"/>
    </location>
</feature>
<organism evidence="7 8">
    <name type="scientific">Pyronema omphalodes (strain CBS 100304)</name>
    <name type="common">Pyronema confluens</name>
    <dbReference type="NCBI Taxonomy" id="1076935"/>
    <lineage>
        <taxon>Eukaryota</taxon>
        <taxon>Fungi</taxon>
        <taxon>Dikarya</taxon>
        <taxon>Ascomycota</taxon>
        <taxon>Pezizomycotina</taxon>
        <taxon>Pezizomycetes</taxon>
        <taxon>Pezizales</taxon>
        <taxon>Pyronemataceae</taxon>
        <taxon>Pyronema</taxon>
    </lineage>
</organism>
<evidence type="ECO:0000259" key="6">
    <source>
        <dbReference type="PROSITE" id="PS50850"/>
    </source>
</evidence>
<evidence type="ECO:0000313" key="7">
    <source>
        <dbReference type="EMBL" id="CCX13601.1"/>
    </source>
</evidence>
<name>U4LF79_PYROM</name>
<evidence type="ECO:0000256" key="4">
    <source>
        <dbReference type="ARBA" id="ARBA00023136"/>
    </source>
</evidence>
<feature type="transmembrane region" description="Helical" evidence="5">
    <location>
        <begin position="81"/>
        <end position="103"/>
    </location>
</feature>
<dbReference type="AlphaFoldDB" id="U4LF79"/>
<evidence type="ECO:0000256" key="1">
    <source>
        <dbReference type="ARBA" id="ARBA00004141"/>
    </source>
</evidence>
<evidence type="ECO:0000256" key="5">
    <source>
        <dbReference type="SAM" id="Phobius"/>
    </source>
</evidence>
<dbReference type="InterPro" id="IPR036259">
    <property type="entry name" value="MFS_trans_sf"/>
</dbReference>